<feature type="transmembrane region" description="Helical" evidence="5">
    <location>
        <begin position="315"/>
        <end position="334"/>
    </location>
</feature>
<feature type="transmembrane region" description="Helical" evidence="5">
    <location>
        <begin position="175"/>
        <end position="194"/>
    </location>
</feature>
<feature type="transmembrane region" description="Helical" evidence="5">
    <location>
        <begin position="225"/>
        <end position="243"/>
    </location>
</feature>
<comment type="subcellular location">
    <subcellularLocation>
        <location evidence="1">Membrane</location>
        <topology evidence="1">Multi-pass membrane protein</topology>
    </subcellularLocation>
</comment>
<protein>
    <submittedName>
        <fullName evidence="6">Inner membrane protein YbjJ</fullName>
    </submittedName>
</protein>
<evidence type="ECO:0000256" key="4">
    <source>
        <dbReference type="ARBA" id="ARBA00023136"/>
    </source>
</evidence>
<reference evidence="6 7" key="1">
    <citation type="submission" date="2019-08" db="EMBL/GenBank/DDBJ databases">
        <title>Deep-cultivation of Planctomycetes and their phenomic and genomic characterization uncovers novel biology.</title>
        <authorList>
            <person name="Wiegand S."/>
            <person name="Jogler M."/>
            <person name="Boedeker C."/>
            <person name="Pinto D."/>
            <person name="Vollmers J."/>
            <person name="Rivas-Marin E."/>
            <person name="Kohn T."/>
            <person name="Peeters S.H."/>
            <person name="Heuer A."/>
            <person name="Rast P."/>
            <person name="Oberbeckmann S."/>
            <person name="Bunk B."/>
            <person name="Jeske O."/>
            <person name="Meyerdierks A."/>
            <person name="Storesund J.E."/>
            <person name="Kallscheuer N."/>
            <person name="Luecker S."/>
            <person name="Lage O.M."/>
            <person name="Pohl T."/>
            <person name="Merkel B.J."/>
            <person name="Hornburger P."/>
            <person name="Mueller R.-W."/>
            <person name="Bruemmer F."/>
            <person name="Labrenz M."/>
            <person name="Spormann A.M."/>
            <person name="Op den Camp H."/>
            <person name="Overmann J."/>
            <person name="Amann R."/>
            <person name="Jetten M.S.M."/>
            <person name="Mascher T."/>
            <person name="Medema M.H."/>
            <person name="Devos D.P."/>
            <person name="Kaster A.-K."/>
            <person name="Ovreas L."/>
            <person name="Rohde M."/>
            <person name="Galperin M.Y."/>
            <person name="Jogler C."/>
        </authorList>
    </citation>
    <scope>NUCLEOTIDE SEQUENCE [LARGE SCALE GENOMIC DNA]</scope>
    <source>
        <strain evidence="6 7">OJF2</strain>
    </source>
</reference>
<dbReference type="CDD" id="cd17393">
    <property type="entry name" value="MFS_MosC_like"/>
    <property type="match status" value="1"/>
</dbReference>
<feature type="transmembrane region" description="Helical" evidence="5">
    <location>
        <begin position="371"/>
        <end position="396"/>
    </location>
</feature>
<dbReference type="InterPro" id="IPR051788">
    <property type="entry name" value="MFS_Transporter"/>
</dbReference>
<feature type="transmembrane region" description="Helical" evidence="5">
    <location>
        <begin position="59"/>
        <end position="78"/>
    </location>
</feature>
<dbReference type="SUPFAM" id="SSF103473">
    <property type="entry name" value="MFS general substrate transporter"/>
    <property type="match status" value="1"/>
</dbReference>
<keyword evidence="2 5" id="KW-0812">Transmembrane</keyword>
<organism evidence="6 7">
    <name type="scientific">Aquisphaera giovannonii</name>
    <dbReference type="NCBI Taxonomy" id="406548"/>
    <lineage>
        <taxon>Bacteria</taxon>
        <taxon>Pseudomonadati</taxon>
        <taxon>Planctomycetota</taxon>
        <taxon>Planctomycetia</taxon>
        <taxon>Isosphaerales</taxon>
        <taxon>Isosphaeraceae</taxon>
        <taxon>Aquisphaera</taxon>
    </lineage>
</organism>
<dbReference type="PANTHER" id="PTHR23514:SF13">
    <property type="entry name" value="INNER MEMBRANE PROTEIN YBJJ"/>
    <property type="match status" value="1"/>
</dbReference>
<dbReference type="RefSeq" id="WP_210420416.1">
    <property type="nucleotide sequence ID" value="NZ_CP042997.1"/>
</dbReference>
<dbReference type="Gene3D" id="1.20.1250.20">
    <property type="entry name" value="MFS general substrate transporter like domains"/>
    <property type="match status" value="1"/>
</dbReference>
<sequence length="412" mass="40161">MLRTLGGEPDDGPAALRRARGAVLAMFAVDGLGFGPWAAHLPEFKASLGLSDGGLSVPLFATVMGSLAAMPVAGRLIPRAGSRRVLLAAAFLYSAIVPLIALAVAVGGGLPLFTAVAFFYGAIKGTIDVAANAQAVGVERASSSPILSSCHGCWSLGSLAGAGGAALALRLGSPPLLTMGLAGLVLAALTVASAPHLRADDRAEASGGAGMTEAPRGSVWPTGRLLPLGVLAFLGLFCEGSVADWSAVYLAGPVGVSAASAALGFTAYMTAMTLTRFLGDRLVGRLGPAAVLRGGGLLVAAGLGGALAARSLPAAMVGFGLVGVGLANAVPVIFRSAGSGHDPGGAIASVSTIGYLGFLAGPPAIGVLAEAVGLPVALLLVVAFGLAIAVAAGAALGRGERRGGVPAPALSS</sequence>
<keyword evidence="4 5" id="KW-0472">Membrane</keyword>
<dbReference type="AlphaFoldDB" id="A0A5B9VWB2"/>
<evidence type="ECO:0000313" key="7">
    <source>
        <dbReference type="Proteomes" id="UP000324233"/>
    </source>
</evidence>
<dbReference type="EMBL" id="CP042997">
    <property type="protein sequence ID" value="QEH32528.1"/>
    <property type="molecule type" value="Genomic_DNA"/>
</dbReference>
<keyword evidence="7" id="KW-1185">Reference proteome</keyword>
<accession>A0A5B9VWB2</accession>
<dbReference type="GO" id="GO:0016020">
    <property type="term" value="C:membrane"/>
    <property type="evidence" value="ECO:0007669"/>
    <property type="project" value="UniProtKB-SubCell"/>
</dbReference>
<gene>
    <name evidence="6" type="primary">ybjJ</name>
    <name evidence="6" type="ORF">OJF2_10050</name>
</gene>
<evidence type="ECO:0000256" key="2">
    <source>
        <dbReference type="ARBA" id="ARBA00022692"/>
    </source>
</evidence>
<dbReference type="PANTHER" id="PTHR23514">
    <property type="entry name" value="BYPASS OF STOP CODON PROTEIN 6"/>
    <property type="match status" value="1"/>
</dbReference>
<dbReference type="Proteomes" id="UP000324233">
    <property type="component" value="Chromosome"/>
</dbReference>
<feature type="transmembrane region" description="Helical" evidence="5">
    <location>
        <begin position="249"/>
        <end position="269"/>
    </location>
</feature>
<name>A0A5B9VWB2_9BACT</name>
<evidence type="ECO:0000256" key="3">
    <source>
        <dbReference type="ARBA" id="ARBA00022989"/>
    </source>
</evidence>
<dbReference type="InterPro" id="IPR036259">
    <property type="entry name" value="MFS_trans_sf"/>
</dbReference>
<evidence type="ECO:0000256" key="1">
    <source>
        <dbReference type="ARBA" id="ARBA00004141"/>
    </source>
</evidence>
<keyword evidence="3 5" id="KW-1133">Transmembrane helix</keyword>
<dbReference type="KEGG" id="agv:OJF2_10050"/>
<evidence type="ECO:0000313" key="6">
    <source>
        <dbReference type="EMBL" id="QEH32528.1"/>
    </source>
</evidence>
<feature type="transmembrane region" description="Helical" evidence="5">
    <location>
        <begin position="85"/>
        <end position="106"/>
    </location>
</feature>
<feature type="transmembrane region" description="Helical" evidence="5">
    <location>
        <begin position="290"/>
        <end position="309"/>
    </location>
</feature>
<feature type="transmembrane region" description="Helical" evidence="5">
    <location>
        <begin position="21"/>
        <end position="39"/>
    </location>
</feature>
<evidence type="ECO:0000256" key="5">
    <source>
        <dbReference type="SAM" id="Phobius"/>
    </source>
</evidence>
<feature type="transmembrane region" description="Helical" evidence="5">
    <location>
        <begin position="346"/>
        <end position="365"/>
    </location>
</feature>
<proteinExistence type="predicted"/>